<organism evidence="1 2">
    <name type="scientific">Aphis craccivora</name>
    <name type="common">Cowpea aphid</name>
    <dbReference type="NCBI Taxonomy" id="307492"/>
    <lineage>
        <taxon>Eukaryota</taxon>
        <taxon>Metazoa</taxon>
        <taxon>Ecdysozoa</taxon>
        <taxon>Arthropoda</taxon>
        <taxon>Hexapoda</taxon>
        <taxon>Insecta</taxon>
        <taxon>Pterygota</taxon>
        <taxon>Neoptera</taxon>
        <taxon>Paraneoptera</taxon>
        <taxon>Hemiptera</taxon>
        <taxon>Sternorrhyncha</taxon>
        <taxon>Aphidomorpha</taxon>
        <taxon>Aphidoidea</taxon>
        <taxon>Aphididae</taxon>
        <taxon>Aphidini</taxon>
        <taxon>Aphis</taxon>
        <taxon>Aphis</taxon>
    </lineage>
</organism>
<protein>
    <submittedName>
        <fullName evidence="1">Spondin domain-containing protein</fullName>
    </submittedName>
</protein>
<accession>A0A6G0Y165</accession>
<comment type="caution">
    <text evidence="1">The sequence shown here is derived from an EMBL/GenBank/DDBJ whole genome shotgun (WGS) entry which is preliminary data.</text>
</comment>
<keyword evidence="2" id="KW-1185">Reference proteome</keyword>
<proteinExistence type="predicted"/>
<sequence length="91" mass="10050">MAEGHSVNLSSDIENVTSQDGFILTLLKIIGNLLLLTPRVPTRFTFLSETGLCLKIEALLLLQNVVTDKKKHIIVKSMHSSLHSESNILPI</sequence>
<gene>
    <name evidence="1" type="ORF">FWK35_00022476</name>
</gene>
<dbReference type="Proteomes" id="UP000478052">
    <property type="component" value="Unassembled WGS sequence"/>
</dbReference>
<name>A0A6G0Y165_APHCR</name>
<evidence type="ECO:0000313" key="2">
    <source>
        <dbReference type="Proteomes" id="UP000478052"/>
    </source>
</evidence>
<evidence type="ECO:0000313" key="1">
    <source>
        <dbReference type="EMBL" id="KAF0747114.1"/>
    </source>
</evidence>
<reference evidence="1 2" key="1">
    <citation type="submission" date="2019-08" db="EMBL/GenBank/DDBJ databases">
        <title>Whole genome of Aphis craccivora.</title>
        <authorList>
            <person name="Voronova N.V."/>
            <person name="Shulinski R.S."/>
            <person name="Bandarenka Y.V."/>
            <person name="Zhorov D.G."/>
            <person name="Warner D."/>
        </authorList>
    </citation>
    <scope>NUCLEOTIDE SEQUENCE [LARGE SCALE GENOMIC DNA]</scope>
    <source>
        <strain evidence="1">180601</strain>
        <tissue evidence="1">Whole Body</tissue>
    </source>
</reference>
<dbReference type="AlphaFoldDB" id="A0A6G0Y165"/>
<dbReference type="EMBL" id="VUJU01006958">
    <property type="protein sequence ID" value="KAF0747114.1"/>
    <property type="molecule type" value="Genomic_DNA"/>
</dbReference>